<dbReference type="Pfam" id="PF00957">
    <property type="entry name" value="Synaptobrevin"/>
    <property type="match status" value="1"/>
</dbReference>
<dbReference type="InterPro" id="IPR001388">
    <property type="entry name" value="Synaptobrevin-like"/>
</dbReference>
<evidence type="ECO:0000313" key="4">
    <source>
        <dbReference type="Proteomes" id="UP000762676"/>
    </source>
</evidence>
<feature type="non-terminal residue" evidence="3">
    <location>
        <position position="66"/>
    </location>
</feature>
<dbReference type="PANTHER" id="PTHR46897:SF1">
    <property type="entry name" value="VESICLE-ASSOCIATED MEMBRANE PROTEIN 4"/>
    <property type="match status" value="1"/>
</dbReference>
<evidence type="ECO:0000313" key="3">
    <source>
        <dbReference type="EMBL" id="GFS22405.1"/>
    </source>
</evidence>
<reference evidence="3 4" key="1">
    <citation type="journal article" date="2021" name="Elife">
        <title>Chloroplast acquisition without the gene transfer in kleptoplastic sea slugs, Plakobranchus ocellatus.</title>
        <authorList>
            <person name="Maeda T."/>
            <person name="Takahashi S."/>
            <person name="Yoshida T."/>
            <person name="Shimamura S."/>
            <person name="Takaki Y."/>
            <person name="Nagai Y."/>
            <person name="Toyoda A."/>
            <person name="Suzuki Y."/>
            <person name="Arimoto A."/>
            <person name="Ishii H."/>
            <person name="Satoh N."/>
            <person name="Nishiyama T."/>
            <person name="Hasebe M."/>
            <person name="Maruyama T."/>
            <person name="Minagawa J."/>
            <person name="Obokata J."/>
            <person name="Shigenobu S."/>
        </authorList>
    </citation>
    <scope>NUCLEOTIDE SEQUENCE [LARGE SCALE GENOMIC DNA]</scope>
</reference>
<dbReference type="Proteomes" id="UP000762676">
    <property type="component" value="Unassembled WGS sequence"/>
</dbReference>
<accession>A0AAV4JJI0</accession>
<dbReference type="PROSITE" id="PS50892">
    <property type="entry name" value="V_SNARE"/>
    <property type="match status" value="1"/>
</dbReference>
<organism evidence="3 4">
    <name type="scientific">Elysia marginata</name>
    <dbReference type="NCBI Taxonomy" id="1093978"/>
    <lineage>
        <taxon>Eukaryota</taxon>
        <taxon>Metazoa</taxon>
        <taxon>Spiralia</taxon>
        <taxon>Lophotrochozoa</taxon>
        <taxon>Mollusca</taxon>
        <taxon>Gastropoda</taxon>
        <taxon>Heterobranchia</taxon>
        <taxon>Euthyneura</taxon>
        <taxon>Panpulmonata</taxon>
        <taxon>Sacoglossa</taxon>
        <taxon>Placobranchoidea</taxon>
        <taxon>Plakobranchidae</taxon>
        <taxon>Elysia</taxon>
    </lineage>
</organism>
<evidence type="ECO:0000259" key="2">
    <source>
        <dbReference type="PROSITE" id="PS50892"/>
    </source>
</evidence>
<dbReference type="GO" id="GO:0016020">
    <property type="term" value="C:membrane"/>
    <property type="evidence" value="ECO:0007669"/>
    <property type="project" value="InterPro"/>
</dbReference>
<sequence length="66" mass="7533">MGKCCEHPYSINSESWGPRVNTRSLQSDTKLNQLQGQVDDVVDIMKNNVNKVIERGDRLEDLQDKS</sequence>
<keyword evidence="4" id="KW-1185">Reference proteome</keyword>
<dbReference type="AlphaFoldDB" id="A0AAV4JJI0"/>
<gene>
    <name evidence="3" type="ORF">ElyMa_005107500</name>
</gene>
<dbReference type="InterPro" id="IPR042855">
    <property type="entry name" value="V_SNARE_CC"/>
</dbReference>
<dbReference type="EMBL" id="BMAT01010214">
    <property type="protein sequence ID" value="GFS22405.1"/>
    <property type="molecule type" value="Genomic_DNA"/>
</dbReference>
<keyword evidence="1" id="KW-0175">Coiled coil</keyword>
<dbReference type="Gene3D" id="1.20.5.110">
    <property type="match status" value="1"/>
</dbReference>
<dbReference type="GO" id="GO:0016192">
    <property type="term" value="P:vesicle-mediated transport"/>
    <property type="evidence" value="ECO:0007669"/>
    <property type="project" value="InterPro"/>
</dbReference>
<comment type="caution">
    <text evidence="3">The sequence shown here is derived from an EMBL/GenBank/DDBJ whole genome shotgun (WGS) entry which is preliminary data.</text>
</comment>
<name>A0AAV4JJI0_9GAST</name>
<protein>
    <submittedName>
        <fullName evidence="3">Vesicle-associated membrane protein 4</fullName>
    </submittedName>
</protein>
<dbReference type="SUPFAM" id="SSF58038">
    <property type="entry name" value="SNARE fusion complex"/>
    <property type="match status" value="1"/>
</dbReference>
<evidence type="ECO:0000256" key="1">
    <source>
        <dbReference type="PROSITE-ProRule" id="PRU00290"/>
    </source>
</evidence>
<dbReference type="PANTHER" id="PTHR46897">
    <property type="entry name" value="VESICLE-ASSOCIATED MEMBRANE PROTEIN 4"/>
    <property type="match status" value="1"/>
</dbReference>
<feature type="domain" description="V-SNARE coiled-coil homology" evidence="2">
    <location>
        <begin position="30"/>
        <end position="66"/>
    </location>
</feature>
<dbReference type="PRINTS" id="PR00219">
    <property type="entry name" value="SYNAPTOBREVN"/>
</dbReference>
<proteinExistence type="predicted"/>
<dbReference type="GO" id="GO:0090161">
    <property type="term" value="P:Golgi ribbon formation"/>
    <property type="evidence" value="ECO:0007669"/>
    <property type="project" value="InterPro"/>
</dbReference>
<dbReference type="InterPro" id="IPR042887">
    <property type="entry name" value="VAMP4"/>
</dbReference>